<dbReference type="OrthoDB" id="9793412at2"/>
<keyword evidence="4" id="KW-1185">Reference proteome</keyword>
<dbReference type="Pfam" id="PF18912">
    <property type="entry name" value="DZR_2"/>
    <property type="match status" value="1"/>
</dbReference>
<dbReference type="InterPro" id="IPR051910">
    <property type="entry name" value="ComF/GntX_DNA_util-trans"/>
</dbReference>
<dbReference type="InterPro" id="IPR044005">
    <property type="entry name" value="DZR_2"/>
</dbReference>
<comment type="similarity">
    <text evidence="1">Belongs to the ComF/GntX family.</text>
</comment>
<sequence length="268" mass="29550">MAGSFIDSVRGITRQAVRFLLPVDCAACGLPLADSPIPCFCVGCWNSIVPIASSRCARCGYPFLSPAATSHAPNHTCQSCRKRPPSYTKAWTLYPYRSPLREALHLFKYQGKVSLAAPLAGLITAHLPRFESLDVIVPVPLHIERLREREFNQSLLLADRIGRRLGLPVSCTDLIRCRPAPPQISLRRKERLKNLRGAFTVPHPRAVAGKRILLIDDVFTTGATINECAKTLRKAGSSDVFALTLGRTMDASHVPDRSFQRRDGRPSG</sequence>
<dbReference type="AlphaFoldDB" id="A0A0S4KWH8"/>
<accession>A0A0S4KWH8</accession>
<name>A0A0S4KWH8_9BACT</name>
<reference evidence="4" key="1">
    <citation type="submission" date="2015-09" db="EMBL/GenBank/DDBJ databases">
        <authorList>
            <person name="Daims H."/>
        </authorList>
    </citation>
    <scope>NUCLEOTIDE SEQUENCE [LARGE SCALE GENOMIC DNA]</scope>
</reference>
<evidence type="ECO:0000259" key="2">
    <source>
        <dbReference type="Pfam" id="PF18912"/>
    </source>
</evidence>
<protein>
    <submittedName>
        <fullName evidence="3">Putative Phosphoribosyltransferase</fullName>
        <ecNumber evidence="3">2.4.2.-</ecNumber>
    </submittedName>
</protein>
<evidence type="ECO:0000313" key="3">
    <source>
        <dbReference type="EMBL" id="CUQ67737.1"/>
    </source>
</evidence>
<dbReference type="CDD" id="cd06223">
    <property type="entry name" value="PRTases_typeI"/>
    <property type="match status" value="1"/>
</dbReference>
<dbReference type="EMBL" id="LN885086">
    <property type="protein sequence ID" value="CUQ67737.1"/>
    <property type="molecule type" value="Genomic_DNA"/>
</dbReference>
<dbReference type="RefSeq" id="WP_158023413.1">
    <property type="nucleotide sequence ID" value="NZ_LN885086.1"/>
</dbReference>
<evidence type="ECO:0000256" key="1">
    <source>
        <dbReference type="ARBA" id="ARBA00008007"/>
    </source>
</evidence>
<dbReference type="STRING" id="1715989.NITINOP_2765"/>
<dbReference type="SUPFAM" id="SSF53271">
    <property type="entry name" value="PRTase-like"/>
    <property type="match status" value="1"/>
</dbReference>
<dbReference type="PANTHER" id="PTHR47505:SF1">
    <property type="entry name" value="DNA UTILIZATION PROTEIN YHGH"/>
    <property type="match status" value="1"/>
</dbReference>
<keyword evidence="3" id="KW-0328">Glycosyltransferase</keyword>
<dbReference type="InterPro" id="IPR000836">
    <property type="entry name" value="PRTase_dom"/>
</dbReference>
<dbReference type="KEGG" id="nio:NITINOP_2765"/>
<dbReference type="GO" id="GO:0016757">
    <property type="term" value="F:glycosyltransferase activity"/>
    <property type="evidence" value="ECO:0007669"/>
    <property type="project" value="UniProtKB-KW"/>
</dbReference>
<dbReference type="Gene3D" id="3.40.50.2020">
    <property type="match status" value="1"/>
</dbReference>
<feature type="domain" description="Double zinc ribbon" evidence="2">
    <location>
        <begin position="17"/>
        <end position="81"/>
    </location>
</feature>
<organism evidence="3 4">
    <name type="scientific">Candidatus Nitrospira inopinata</name>
    <dbReference type="NCBI Taxonomy" id="1715989"/>
    <lineage>
        <taxon>Bacteria</taxon>
        <taxon>Pseudomonadati</taxon>
        <taxon>Nitrospirota</taxon>
        <taxon>Nitrospiria</taxon>
        <taxon>Nitrospirales</taxon>
        <taxon>Nitrospiraceae</taxon>
        <taxon>Nitrospira</taxon>
    </lineage>
</organism>
<gene>
    <name evidence="3" type="ORF">NITINOP_2765</name>
</gene>
<dbReference type="Proteomes" id="UP000066284">
    <property type="component" value="Chromosome 1"/>
</dbReference>
<keyword evidence="3" id="KW-0808">Transferase</keyword>
<dbReference type="EC" id="2.4.2.-" evidence="3"/>
<proteinExistence type="inferred from homology"/>
<dbReference type="InterPro" id="IPR029057">
    <property type="entry name" value="PRTase-like"/>
</dbReference>
<evidence type="ECO:0000313" key="4">
    <source>
        <dbReference type="Proteomes" id="UP000066284"/>
    </source>
</evidence>
<dbReference type="PANTHER" id="PTHR47505">
    <property type="entry name" value="DNA UTILIZATION PROTEIN YHGH"/>
    <property type="match status" value="1"/>
</dbReference>